<keyword evidence="1" id="KW-0812">Transmembrane</keyword>
<protein>
    <submittedName>
        <fullName evidence="2">Uncharacterized protein</fullName>
    </submittedName>
</protein>
<proteinExistence type="predicted"/>
<reference evidence="2" key="1">
    <citation type="submission" date="2018-05" db="EMBL/GenBank/DDBJ databases">
        <authorList>
            <person name="Lanie J.A."/>
            <person name="Ng W.-L."/>
            <person name="Kazmierczak K.M."/>
            <person name="Andrzejewski T.M."/>
            <person name="Davidsen T.M."/>
            <person name="Wayne K.J."/>
            <person name="Tettelin H."/>
            <person name="Glass J.I."/>
            <person name="Rusch D."/>
            <person name="Podicherti R."/>
            <person name="Tsui H.-C.T."/>
            <person name="Winkler M.E."/>
        </authorList>
    </citation>
    <scope>NUCLEOTIDE SEQUENCE</scope>
</reference>
<evidence type="ECO:0000313" key="2">
    <source>
        <dbReference type="EMBL" id="SVA73096.1"/>
    </source>
</evidence>
<sequence>MALIYTLSDIPAKDFDNVSSTVTWLPFANSLVHIALFMVLSVF</sequence>
<feature type="transmembrane region" description="Helical" evidence="1">
    <location>
        <begin position="24"/>
        <end position="42"/>
    </location>
</feature>
<keyword evidence="1" id="KW-0472">Membrane</keyword>
<gene>
    <name evidence="2" type="ORF">METZ01_LOCUS125950</name>
</gene>
<dbReference type="AlphaFoldDB" id="A0A381Y7M0"/>
<dbReference type="EMBL" id="UINC01017590">
    <property type="protein sequence ID" value="SVA73096.1"/>
    <property type="molecule type" value="Genomic_DNA"/>
</dbReference>
<organism evidence="2">
    <name type="scientific">marine metagenome</name>
    <dbReference type="NCBI Taxonomy" id="408172"/>
    <lineage>
        <taxon>unclassified sequences</taxon>
        <taxon>metagenomes</taxon>
        <taxon>ecological metagenomes</taxon>
    </lineage>
</organism>
<feature type="non-terminal residue" evidence="2">
    <location>
        <position position="43"/>
    </location>
</feature>
<keyword evidence="1" id="KW-1133">Transmembrane helix</keyword>
<name>A0A381Y7M0_9ZZZZ</name>
<evidence type="ECO:0000256" key="1">
    <source>
        <dbReference type="SAM" id="Phobius"/>
    </source>
</evidence>
<accession>A0A381Y7M0</accession>